<keyword evidence="2" id="KW-0812">Transmembrane</keyword>
<dbReference type="Pfam" id="PF13559">
    <property type="entry name" value="DUF4129"/>
    <property type="match status" value="1"/>
</dbReference>
<evidence type="ECO:0000256" key="1">
    <source>
        <dbReference type="SAM" id="MobiDB-lite"/>
    </source>
</evidence>
<keyword evidence="2" id="KW-0472">Membrane</keyword>
<evidence type="ECO:0000259" key="3">
    <source>
        <dbReference type="Pfam" id="PF13559"/>
    </source>
</evidence>
<feature type="region of interest" description="Disordered" evidence="1">
    <location>
        <begin position="1"/>
        <end position="28"/>
    </location>
</feature>
<feature type="compositionally biased region" description="Low complexity" evidence="1">
    <location>
        <begin position="7"/>
        <end position="22"/>
    </location>
</feature>
<accession>A0A1X6X3S5</accession>
<dbReference type="AlphaFoldDB" id="A0A1X6X3S5"/>
<evidence type="ECO:0000256" key="2">
    <source>
        <dbReference type="SAM" id="Phobius"/>
    </source>
</evidence>
<dbReference type="EMBL" id="FWFF01000003">
    <property type="protein sequence ID" value="SLM93404.1"/>
    <property type="molecule type" value="Genomic_DNA"/>
</dbReference>
<protein>
    <submittedName>
        <fullName evidence="4">Putative integral membrane protein</fullName>
    </submittedName>
</protein>
<evidence type="ECO:0000313" key="4">
    <source>
        <dbReference type="EMBL" id="SLM93404.1"/>
    </source>
</evidence>
<name>A0A1X6X3S5_9MICO</name>
<organism evidence="4 5">
    <name type="scientific">Brevibacterium yomogidense</name>
    <dbReference type="NCBI Taxonomy" id="946573"/>
    <lineage>
        <taxon>Bacteria</taxon>
        <taxon>Bacillati</taxon>
        <taxon>Actinomycetota</taxon>
        <taxon>Actinomycetes</taxon>
        <taxon>Micrococcales</taxon>
        <taxon>Brevibacteriaceae</taxon>
        <taxon>Brevibacterium</taxon>
    </lineage>
</organism>
<dbReference type="InterPro" id="IPR025403">
    <property type="entry name" value="TgpA-like_C"/>
</dbReference>
<dbReference type="Proteomes" id="UP000196581">
    <property type="component" value="Unassembled WGS sequence"/>
</dbReference>
<sequence>MPAGTDPLLPSQAQAQSALLAQPDRDEGQQWARDELSDPLYREADMTLFERIGRAISDFFADMLDSATGIESPALTIVLVLAVIALIVLAVWWTRRSANVRLEHVAARQPVFRSQLDPVALRRTAAEAAAAENWRLAVQDLVRAVFAEQANAQRIVIDRASTAQELAAASSAALPRAADAFTRLATLFDDVSFSGSRVTRTAWEDAGALDARITSDAPAPIDSAPTDSAPHAAGIGSSAGDGQPTGTSGGGA</sequence>
<keyword evidence="5" id="KW-1185">Reference proteome</keyword>
<evidence type="ECO:0000313" key="5">
    <source>
        <dbReference type="Proteomes" id="UP000196581"/>
    </source>
</evidence>
<proteinExistence type="predicted"/>
<gene>
    <name evidence="4" type="ORF">FM105_03685</name>
</gene>
<feature type="domain" description="Protein-glutamine gamma-glutamyltransferase-like C-terminal" evidence="3">
    <location>
        <begin position="147"/>
        <end position="208"/>
    </location>
</feature>
<dbReference type="RefSeq" id="WP_087004906.1">
    <property type="nucleotide sequence ID" value="NZ_FWFF01000003.1"/>
</dbReference>
<keyword evidence="2" id="KW-1133">Transmembrane helix</keyword>
<feature type="region of interest" description="Disordered" evidence="1">
    <location>
        <begin position="216"/>
        <end position="252"/>
    </location>
</feature>
<feature type="transmembrane region" description="Helical" evidence="2">
    <location>
        <begin position="74"/>
        <end position="93"/>
    </location>
</feature>
<reference evidence="5" key="1">
    <citation type="submission" date="2017-02" db="EMBL/GenBank/DDBJ databases">
        <authorList>
            <person name="Dridi B."/>
        </authorList>
    </citation>
    <scope>NUCLEOTIDE SEQUENCE [LARGE SCALE GENOMIC DNA]</scope>
    <source>
        <strain evidence="5">B Co 03.10</strain>
    </source>
</reference>